<organism evidence="3 4">
    <name type="scientific">Longimicrobium terrae</name>
    <dbReference type="NCBI Taxonomy" id="1639882"/>
    <lineage>
        <taxon>Bacteria</taxon>
        <taxon>Pseudomonadati</taxon>
        <taxon>Gemmatimonadota</taxon>
        <taxon>Longimicrobiia</taxon>
        <taxon>Longimicrobiales</taxon>
        <taxon>Longimicrobiaceae</taxon>
        <taxon>Longimicrobium</taxon>
    </lineage>
</organism>
<protein>
    <recommendedName>
        <fullName evidence="2">BIG2 domain-containing protein</fullName>
    </recommendedName>
</protein>
<dbReference type="InterPro" id="IPR008964">
    <property type="entry name" value="Invasin/intimin_cell_adhesion"/>
</dbReference>
<dbReference type="PROSITE" id="PS51257">
    <property type="entry name" value="PROKAR_LIPOPROTEIN"/>
    <property type="match status" value="1"/>
</dbReference>
<dbReference type="EMBL" id="JACHIA010000001">
    <property type="protein sequence ID" value="MBB6068438.1"/>
    <property type="molecule type" value="Genomic_DNA"/>
</dbReference>
<dbReference type="Gene3D" id="2.60.40.3440">
    <property type="match status" value="1"/>
</dbReference>
<sequence>MIRAKCAASAVFLLALAACTGDATSPVAPDGDPSLAIVDAAHSAAAPGFYFLPPTVKGAAPSGTFDATLQPRVEICELAGSLCGATVASFSFGTGSSSVRVDAGAEHYITNWHTSKSLNPDKFYRIQVFVGAFRLGYADADVVSGGKDKHSVDETQFVAVKAGQTIPIKFRIETGIAAQVVVSPASATINTGATQQFTATVPDLHGAPLPAAAVVWTTSNAAVATVDGSGLATGTGVGTATITATSGASSGSAMLTVLNPNTPPVAAADTFQAIGNVTVPVAAPGVLANDTDAEGNSLSAVAGTYATTGGGTVTLAADGGFSYLSAAGFTGADTFAYTVTDGQATSTAVATVSSAYRVWYVDNSAGVAGDGRDASPFATLKAAESASAAGETVFVRGGNGGAAGYDEGFIMKAGQSLTGEGITSPIQVVLNGATVTLLAPAGTPNLARATAGTGIQLATNNTVQGVRVATSDGAGIAGDGFGTFTAAQVSVDATGGAALDLENGTAAAAFGSVSSTGSGANGLRLVNVGGTLSATGGLLTGAAGPAVLVAGGNGIVTYAGDVVSTVRTARVDGRTGGVLTLSGSLNDTGAGILVQDNAAGTIAFTGASKVISTGASTGVTLADNGSAAIQFAGGGLAITTTSGDGFRATDGGVVTVTGAGNAILTSAGTALRVVDATTGAAGLSFRSIAAADGVNGIVLQNTGGANTLQVTGTGSAGSGGTIQSMSGDAVRMENVSGVSLASVIIRDNLGSGIAGENVSGFALAESTVLNNGDSPAADEAGIRFHNLLGSSSITGSFIGGSVEDNLRVANSSGVLNRLTLSSATFAANAAATGGDGVSILGSGSAVVNVTVQNSQFTGARVNLLRVALSGSAQGDVVLGSNSFGNTHPAIVPGAGGVALETGGGAAALTYDISGNSFRDAVGSALSVQEGVGTGTVSGVIRGNTVGVAGFANSGSQQGSGISLTSVGAGSHTVAVTGNQVRQYNNQGVLLQIGDASAGGNGTLNATVTSNVIAEPGTAPTAKNGIHLNAGLITSDNPQVCVDLGGPGSLANAVTGSGSGGAAGTDLRLRQRFLTTVRLPGYAGGNADNAAVVAFEQARNGGTPTGLAQNAVATGGGGFVGGAGCPQP</sequence>
<accession>A0A841GTJ3</accession>
<dbReference type="InterPro" id="IPR006626">
    <property type="entry name" value="PbH1"/>
</dbReference>
<keyword evidence="4" id="KW-1185">Reference proteome</keyword>
<evidence type="ECO:0000259" key="2">
    <source>
        <dbReference type="SMART" id="SM00635"/>
    </source>
</evidence>
<evidence type="ECO:0000313" key="4">
    <source>
        <dbReference type="Proteomes" id="UP000582837"/>
    </source>
</evidence>
<dbReference type="Proteomes" id="UP000582837">
    <property type="component" value="Unassembled WGS sequence"/>
</dbReference>
<name>A0A841GTJ3_9BACT</name>
<gene>
    <name evidence="3" type="ORF">HNQ61_000049</name>
</gene>
<feature type="signal peptide" evidence="1">
    <location>
        <begin position="1"/>
        <end position="23"/>
    </location>
</feature>
<dbReference type="SUPFAM" id="SSF49373">
    <property type="entry name" value="Invasin/intimin cell-adhesion fragments"/>
    <property type="match status" value="1"/>
</dbReference>
<dbReference type="InterPro" id="IPR003343">
    <property type="entry name" value="Big_2"/>
</dbReference>
<dbReference type="SUPFAM" id="SSF51126">
    <property type="entry name" value="Pectin lyase-like"/>
    <property type="match status" value="1"/>
</dbReference>
<dbReference type="Pfam" id="PF17963">
    <property type="entry name" value="Big_9"/>
    <property type="match status" value="1"/>
</dbReference>
<dbReference type="SMART" id="SM00710">
    <property type="entry name" value="PbH1"/>
    <property type="match status" value="9"/>
</dbReference>
<evidence type="ECO:0000313" key="3">
    <source>
        <dbReference type="EMBL" id="MBB6068438.1"/>
    </source>
</evidence>
<dbReference type="SMART" id="SM00635">
    <property type="entry name" value="BID_2"/>
    <property type="match status" value="1"/>
</dbReference>
<dbReference type="AlphaFoldDB" id="A0A841GTJ3"/>
<evidence type="ECO:0000256" key="1">
    <source>
        <dbReference type="SAM" id="SignalP"/>
    </source>
</evidence>
<feature type="chain" id="PRO_5032799688" description="BIG2 domain-containing protein" evidence="1">
    <location>
        <begin position="24"/>
        <end position="1127"/>
    </location>
</feature>
<dbReference type="RefSeq" id="WP_183685481.1">
    <property type="nucleotide sequence ID" value="NZ_JACHIA010000001.1"/>
</dbReference>
<dbReference type="Gene3D" id="2.60.40.1080">
    <property type="match status" value="1"/>
</dbReference>
<comment type="caution">
    <text evidence="3">The sequence shown here is derived from an EMBL/GenBank/DDBJ whole genome shotgun (WGS) entry which is preliminary data.</text>
</comment>
<dbReference type="Pfam" id="PF02368">
    <property type="entry name" value="Big_2"/>
    <property type="match status" value="1"/>
</dbReference>
<dbReference type="InterPro" id="IPR011050">
    <property type="entry name" value="Pectin_lyase_fold/virulence"/>
</dbReference>
<reference evidence="3 4" key="1">
    <citation type="submission" date="2020-08" db="EMBL/GenBank/DDBJ databases">
        <title>Genomic Encyclopedia of Type Strains, Phase IV (KMG-IV): sequencing the most valuable type-strain genomes for metagenomic binning, comparative biology and taxonomic classification.</title>
        <authorList>
            <person name="Goeker M."/>
        </authorList>
    </citation>
    <scope>NUCLEOTIDE SEQUENCE [LARGE SCALE GENOMIC DNA]</scope>
    <source>
        <strain evidence="3 4">DSM 29007</strain>
    </source>
</reference>
<keyword evidence="1" id="KW-0732">Signal</keyword>
<feature type="domain" description="BIG2" evidence="2">
    <location>
        <begin position="176"/>
        <end position="256"/>
    </location>
</feature>
<proteinExistence type="predicted"/>